<sequence length="2443" mass="265072">MRLLRLWLGAATLTRAAHFQDDWVMEYPRPSGAQDSPDADLAIRVDFSSLKGPGQRLLNGIAMGVTSAREVFESQFILDMSLATGVHTDRIVVLNVTEGDVHFAWRWTTTVIRFRILAACPPGLEIYVEMGEAASRRIETIETKEPPCSATPLDARRTCAHPCENSPDVPSVVRDLTNQTQFLDSPLFAGDRAKKVTAATDRHWGLVALDWDMSLRLQFSMDVVSNPAEHLQQDAGLGEAAEHFEASKHRAFGHMTLNRGLERFCEAAAGASGRTEASHTASAYCEWENYFEEDVSRALDIERHRVEVLAVRPAAPDQVLAHFRIFPTWSGGTPVADCVSDLLEQVRDPTSRLYDGNVTVRVDPSWGVSGVGGTPRKRTSDHLPYAVRGNSSLPYHGYAAHSINEAYERCKATQRCARGYEHYYVENATRYHTTQVFAGGAHRHADLFAPFEDWRVGTGGWGPRGFARWDGTANATGAVRGAHVAPMRLKRLGAPPVRTVDPWGWCHERQACSAVKFNGGLVLNRARLARDVALQEKLIKNIRDDLAWVESWRETAVLDADGARTRFDVIQLMRKRADDIRAKIKAEEKVLKDLNGTQCTLLRRCQLFINTSSITIRGVYEIDGELLIQPGGEEIAVFSFDQIDLGPEVNVTVVGQRPLILASRSTARFQTPFVVAPGTLGGFPGGYSVGSDPADVLRDDPRDVPLGDPQILDGTIASTNANGPGAPSVRVHLRSVRTEASDVDEIQRVTLAGDAGENLGGFWRLTYRDFRSRSLPPDASADLVRRACEEDLNRAHAVHRSTGLDNRVEDHAPGVGRCAVAKRRGVMGDDAAQWTLTFTSQIGAMELLGVEDHLTGMGANIRIERLQGGNSLGGTFALKFRGTATRPLAHDATSLAVARALVEDLPHVVAASATRSDGDRVGGECDDGLCEDGPRPGGGLEWTLTLVTLDDVITPRAPVGYDWKGAPRGPLDGDVYDETPTAAPTYDTLAPSYDTSVPSLKPTGEWLEPEGPCPNLTAAGALTGAGASVVARRGHFLSHRPILAATNRTAFGCEASFTLAFGGGGAAHGGRGGAPAPGDRDASWSYALGAAARDGAAFFRGGKNSILSSYANPAVAVDARLAPEALREYRGDTSDLLDALGRANVTNGTAVAWSPRGGSFGGVGRTYAHGSDFGGARGSLLGGSGGALGLMHPYLFEALDPEVLPDIKNGSTVDDPQYRWKLNGSDIASRFTPVYATTKQDPRVGKRRFSLGGRGGAGGGAIELVAVNDLEIGEFCHIRVDAAPGHESNNAGGGGGSGGSVLLAAGGVIRLRGTISARGGAGGAAPRGGGGGGGGRVALYANALWRPDDVSARIDVAGGACREWDAAAQRVVDGCADGKAARQHHRDGSRGTVRVDTLFDLGYDVEIHEDNTVGGAYGTYGSLRVDGRLRDTGAASERNAAAGDRVIEPRISFDGPEFQLARRARPARLSFFVRLDPRNDTQIPRRAGTWGGMVALYDAPDEIPPNTDPWAVGNPSFASPLPKRATPVHANSTVAVGVAISDRLVHGGGFRAAPGEREEQGPAGVLGGAGRGAPRSTLLHKARLRRWYKVDVSLDWTRMVYDVWVDDVLRADDAPIGGDAPWTREATGVNRLGVYAISDGGTLRVDEIYVGPDHTMAFRCPKTTRRGPEFETPRPDAKGWDAEDLGGRTTRAPMVRHDTHVSKRDLYKFTDARGSTNRVDRLDNGGLVAYDGAGLVDFRSDVEQRFGSGDLRGGANPVHAGALLTLAGGVAGGGGPSRDLADRATRGYAENERWTATDHADAEHDLQYEGNYGAFPATTEDADAPQRQTQFDNDAKYYTAWYGKDGGRPTPTHLWYGEHDAPHGPLNDGDAAPDWLKGGVGACSTDDLIEWKREGIALHYANLTDMTDRRDAWQLGCDGYGTIHGTKGGYGCVGSKGLVASRPRVLTADVEQKPDSNDPYASTRPDAPRVVQGHGYVMWMVVHNGSKGRGLAGVASSAHAGGPFHFRRTLYPDGNETRDMAVWAVGGEAPHPKTVEPRSTALLGRTYFAEIEHLLPGAQMQPIWEMAKKKDSTGKWVNDFGLSYHRGIYQKDYDDYHDIYLQRWRLEDKPWKVWCVERANPGNRYLVPRGHSTGENYALCPDPEFYKVVEGQGYDDTYFTTDGVKSRFMDPDDPSKSEWRPNSVPDVRAQPWKNSYRDGACGLRQKDEDYGLNDPEIPTRELQDRGNCSNIEDNPLHPTMPDELVKELYVVERRRAKFVAVSALTPDLLDTTSQLDSFEGELEDAALDSLIQSYGQFDWSIDGNAEARIATTFQPPLLPPDDFNLKPRREALGRFHQYSFQPNDRARYSLSCIYDLTCPVNFNDQLIDPDVDKQAVDPAIWWATSTTNYHPDAPLPWTQVAETSWARRRLEEASFEAPVEAYDRPDPDGGPGTKTEVWGHIRR</sequence>
<organism evidence="4 5">
    <name type="scientific">Pelagomonas calceolata</name>
    <dbReference type="NCBI Taxonomy" id="35677"/>
    <lineage>
        <taxon>Eukaryota</taxon>
        <taxon>Sar</taxon>
        <taxon>Stramenopiles</taxon>
        <taxon>Ochrophyta</taxon>
        <taxon>Pelagophyceae</taxon>
        <taxon>Pelagomonadales</taxon>
        <taxon>Pelagomonadaceae</taxon>
        <taxon>Pelagomonas</taxon>
    </lineage>
</organism>
<evidence type="ECO:0000313" key="5">
    <source>
        <dbReference type="Proteomes" id="UP000789595"/>
    </source>
</evidence>
<keyword evidence="3" id="KW-0732">Signal</keyword>
<feature type="signal peptide" evidence="3">
    <location>
        <begin position="1"/>
        <end position="16"/>
    </location>
</feature>
<dbReference type="EMBL" id="CAKKNE010000004">
    <property type="protein sequence ID" value="CAH0375332.1"/>
    <property type="molecule type" value="Genomic_DNA"/>
</dbReference>
<protein>
    <submittedName>
        <fullName evidence="4">Uncharacterized protein</fullName>
    </submittedName>
</protein>
<dbReference type="Proteomes" id="UP000789595">
    <property type="component" value="Unassembled WGS sequence"/>
</dbReference>
<evidence type="ECO:0000313" key="4">
    <source>
        <dbReference type="EMBL" id="CAH0375332.1"/>
    </source>
</evidence>
<dbReference type="Gene3D" id="2.115.10.20">
    <property type="entry name" value="Glycosyl hydrolase domain, family 43"/>
    <property type="match status" value="1"/>
</dbReference>
<feature type="coiled-coil region" evidence="1">
    <location>
        <begin position="570"/>
        <end position="597"/>
    </location>
</feature>
<feature type="region of interest" description="Disordered" evidence="2">
    <location>
        <begin position="1661"/>
        <end position="1687"/>
    </location>
</feature>
<feature type="compositionally biased region" description="Basic and acidic residues" evidence="2">
    <location>
        <begin position="2165"/>
        <end position="2179"/>
    </location>
</feature>
<keyword evidence="5" id="KW-1185">Reference proteome</keyword>
<comment type="caution">
    <text evidence="4">The sequence shown here is derived from an EMBL/GenBank/DDBJ whole genome shotgun (WGS) entry which is preliminary data.</text>
</comment>
<dbReference type="OrthoDB" id="9970295at2759"/>
<feature type="chain" id="PRO_5035191268" evidence="3">
    <location>
        <begin position="17"/>
        <end position="2443"/>
    </location>
</feature>
<dbReference type="PANTHER" id="PTHR22925:SF3">
    <property type="entry name" value="GLYCOSYL HYDROLASE FAMILY PROTEIN 43"/>
    <property type="match status" value="1"/>
</dbReference>
<keyword evidence="1" id="KW-0175">Coiled coil</keyword>
<accession>A0A8J2SVR8</accession>
<evidence type="ECO:0000256" key="2">
    <source>
        <dbReference type="SAM" id="MobiDB-lite"/>
    </source>
</evidence>
<gene>
    <name evidence="4" type="ORF">PECAL_4P26620</name>
</gene>
<evidence type="ECO:0000256" key="3">
    <source>
        <dbReference type="SAM" id="SignalP"/>
    </source>
</evidence>
<proteinExistence type="predicted"/>
<name>A0A8J2SVR8_9STRA</name>
<reference evidence="4" key="1">
    <citation type="submission" date="2021-11" db="EMBL/GenBank/DDBJ databases">
        <authorList>
            <consortium name="Genoscope - CEA"/>
            <person name="William W."/>
        </authorList>
    </citation>
    <scope>NUCLEOTIDE SEQUENCE</scope>
</reference>
<feature type="region of interest" description="Disordered" evidence="2">
    <location>
        <begin position="2204"/>
        <end position="2227"/>
    </location>
</feature>
<feature type="region of interest" description="Disordered" evidence="2">
    <location>
        <begin position="2416"/>
        <end position="2443"/>
    </location>
</feature>
<feature type="region of interest" description="Disordered" evidence="2">
    <location>
        <begin position="2165"/>
        <end position="2191"/>
    </location>
</feature>
<dbReference type="PANTHER" id="PTHR22925">
    <property type="entry name" value="GLYCOSYL HYDROLASE 43 FAMILY MEMBER"/>
    <property type="match status" value="1"/>
</dbReference>
<feature type="region of interest" description="Disordered" evidence="2">
    <location>
        <begin position="1552"/>
        <end position="1572"/>
    </location>
</feature>
<evidence type="ECO:0000256" key="1">
    <source>
        <dbReference type="SAM" id="Coils"/>
    </source>
</evidence>
<feature type="compositionally biased region" description="Basic and acidic residues" evidence="2">
    <location>
        <begin position="1666"/>
        <end position="1681"/>
    </location>
</feature>
<dbReference type="InterPro" id="IPR023296">
    <property type="entry name" value="Glyco_hydro_beta-prop_sf"/>
</dbReference>